<evidence type="ECO:0000313" key="9">
    <source>
        <dbReference type="EMBL" id="SOE16744.1"/>
    </source>
</evidence>
<dbReference type="Proteomes" id="UP000219465">
    <property type="component" value="Unassembled WGS sequence"/>
</dbReference>
<sequence length="305" mass="32128">MDRQMADIFTARLDATAGQVVTLLKSLLSGSPLEGEIVRPDELMAAMRHGVLNGGKRLRPFLVIETARLLGAPDAAAARVAAALECIHCYSLVHDDLPAMDDDDLRRGQPTVHVAFDEATAILAGDALLTLAFDILSAPETELPAETRLRLVNQLARAAGVGGMVGGQSLDLRAERVAPDEAGIVELQAMKTGALLRYACAAGAVAAGADDQVLARMTRFGEIVGLAFQLADDLLDVTSDAATLGKAAGKDAGRGKATWVSLHGVAAARQRLEQLVEEASELLEPFGSEAEILRQTAGFIASRER</sequence>
<evidence type="ECO:0000256" key="5">
    <source>
        <dbReference type="ARBA" id="ARBA00022842"/>
    </source>
</evidence>
<dbReference type="SUPFAM" id="SSF48576">
    <property type="entry name" value="Terpenoid synthases"/>
    <property type="match status" value="1"/>
</dbReference>
<dbReference type="InterPro" id="IPR053378">
    <property type="entry name" value="Prenyl_diphosphate_synthase"/>
</dbReference>
<dbReference type="CDD" id="cd00685">
    <property type="entry name" value="Trans_IPPS_HT"/>
    <property type="match status" value="1"/>
</dbReference>
<name>A0A286IBS0_9HYPH</name>
<proteinExistence type="inferred from homology"/>
<comment type="cofactor">
    <cofactor evidence="1">
        <name>Mg(2+)</name>
        <dbReference type="ChEBI" id="CHEBI:18420"/>
    </cofactor>
</comment>
<evidence type="ECO:0000313" key="10">
    <source>
        <dbReference type="Proteomes" id="UP000219465"/>
    </source>
</evidence>
<dbReference type="Pfam" id="PF00348">
    <property type="entry name" value="polyprenyl_synt"/>
    <property type="match status" value="1"/>
</dbReference>
<evidence type="ECO:0000256" key="1">
    <source>
        <dbReference type="ARBA" id="ARBA00001946"/>
    </source>
</evidence>
<keyword evidence="3 8" id="KW-0808">Transferase</keyword>
<organism evidence="9 10">
    <name type="scientific">Hoeflea halophila</name>
    <dbReference type="NCBI Taxonomy" id="714899"/>
    <lineage>
        <taxon>Bacteria</taxon>
        <taxon>Pseudomonadati</taxon>
        <taxon>Pseudomonadota</taxon>
        <taxon>Alphaproteobacteria</taxon>
        <taxon>Hyphomicrobiales</taxon>
        <taxon>Rhizobiaceae</taxon>
        <taxon>Hoeflea</taxon>
    </lineage>
</organism>
<dbReference type="PANTHER" id="PTHR43281:SF1">
    <property type="entry name" value="FARNESYL DIPHOSPHATE SYNTHASE"/>
    <property type="match status" value="1"/>
</dbReference>
<dbReference type="NCBIfam" id="NF045485">
    <property type="entry name" value="FPPsyn"/>
    <property type="match status" value="1"/>
</dbReference>
<protein>
    <recommendedName>
        <fullName evidence="7">Probable farnesyl diphosphate synthase</fullName>
    </recommendedName>
</protein>
<dbReference type="SFLD" id="SFLDG01017">
    <property type="entry name" value="Polyprenyl_Transferase_Like"/>
    <property type="match status" value="1"/>
</dbReference>
<evidence type="ECO:0000256" key="7">
    <source>
        <dbReference type="ARBA" id="ARBA00069024"/>
    </source>
</evidence>
<keyword evidence="5" id="KW-0460">Magnesium</keyword>
<dbReference type="EMBL" id="OCPC01000002">
    <property type="protein sequence ID" value="SOE16744.1"/>
    <property type="molecule type" value="Genomic_DNA"/>
</dbReference>
<gene>
    <name evidence="9" type="ORF">SAMN05877838_1624</name>
</gene>
<dbReference type="GO" id="GO:0004659">
    <property type="term" value="F:prenyltransferase activity"/>
    <property type="evidence" value="ECO:0007669"/>
    <property type="project" value="InterPro"/>
</dbReference>
<keyword evidence="10" id="KW-1185">Reference proteome</keyword>
<dbReference type="InterPro" id="IPR000092">
    <property type="entry name" value="Polyprenyl_synt"/>
</dbReference>
<dbReference type="SFLD" id="SFLDS00005">
    <property type="entry name" value="Isoprenoid_Synthase_Type_I"/>
    <property type="match status" value="1"/>
</dbReference>
<dbReference type="PROSITE" id="PS00723">
    <property type="entry name" value="POLYPRENYL_SYNTHASE_1"/>
    <property type="match status" value="1"/>
</dbReference>
<dbReference type="AlphaFoldDB" id="A0A286IBS0"/>
<keyword evidence="4" id="KW-0479">Metal-binding</keyword>
<dbReference type="OrthoDB" id="9805316at2"/>
<dbReference type="InterPro" id="IPR033749">
    <property type="entry name" value="Polyprenyl_synt_CS"/>
</dbReference>
<keyword evidence="6" id="KW-0414">Isoprene biosynthesis</keyword>
<reference evidence="10" key="1">
    <citation type="submission" date="2017-08" db="EMBL/GenBank/DDBJ databases">
        <authorList>
            <person name="Varghese N."/>
            <person name="Submissions S."/>
        </authorList>
    </citation>
    <scope>NUCLEOTIDE SEQUENCE [LARGE SCALE GENOMIC DNA]</scope>
    <source>
        <strain evidence="10">KCTC 23107</strain>
    </source>
</reference>
<accession>A0A286IBS0</accession>
<dbReference type="GO" id="GO:0046872">
    <property type="term" value="F:metal ion binding"/>
    <property type="evidence" value="ECO:0007669"/>
    <property type="project" value="UniProtKB-KW"/>
</dbReference>
<dbReference type="GO" id="GO:0005737">
    <property type="term" value="C:cytoplasm"/>
    <property type="evidence" value="ECO:0007669"/>
    <property type="project" value="UniProtKB-ARBA"/>
</dbReference>
<evidence type="ECO:0000256" key="8">
    <source>
        <dbReference type="RuleBase" id="RU004466"/>
    </source>
</evidence>
<dbReference type="PROSITE" id="PS00444">
    <property type="entry name" value="POLYPRENYL_SYNTHASE_2"/>
    <property type="match status" value="1"/>
</dbReference>
<comment type="similarity">
    <text evidence="2 8">Belongs to the FPP/GGPP synthase family.</text>
</comment>
<dbReference type="Gene3D" id="1.10.600.10">
    <property type="entry name" value="Farnesyl Diphosphate Synthase"/>
    <property type="match status" value="1"/>
</dbReference>
<evidence type="ECO:0000256" key="2">
    <source>
        <dbReference type="ARBA" id="ARBA00006706"/>
    </source>
</evidence>
<evidence type="ECO:0000256" key="6">
    <source>
        <dbReference type="ARBA" id="ARBA00023229"/>
    </source>
</evidence>
<dbReference type="FunFam" id="1.10.600.10:FF:000001">
    <property type="entry name" value="Geranylgeranyl diphosphate synthase"/>
    <property type="match status" value="1"/>
</dbReference>
<dbReference type="InterPro" id="IPR008949">
    <property type="entry name" value="Isoprenoid_synthase_dom_sf"/>
</dbReference>
<evidence type="ECO:0000256" key="4">
    <source>
        <dbReference type="ARBA" id="ARBA00022723"/>
    </source>
</evidence>
<dbReference type="GO" id="GO:0016114">
    <property type="term" value="P:terpenoid biosynthetic process"/>
    <property type="evidence" value="ECO:0007669"/>
    <property type="project" value="UniProtKB-ARBA"/>
</dbReference>
<dbReference type="PANTHER" id="PTHR43281">
    <property type="entry name" value="FARNESYL DIPHOSPHATE SYNTHASE"/>
    <property type="match status" value="1"/>
</dbReference>
<evidence type="ECO:0000256" key="3">
    <source>
        <dbReference type="ARBA" id="ARBA00022679"/>
    </source>
</evidence>